<proteinExistence type="predicted"/>
<dbReference type="PANTHER" id="PTHR12431:SF14">
    <property type="entry name" value="LD15323P"/>
    <property type="match status" value="1"/>
</dbReference>
<dbReference type="GO" id="GO:0035091">
    <property type="term" value="F:phosphatidylinositol binding"/>
    <property type="evidence" value="ECO:0007669"/>
    <property type="project" value="TreeGrafter"/>
</dbReference>
<evidence type="ECO:0000313" key="2">
    <source>
        <dbReference type="Proteomes" id="UP000035642"/>
    </source>
</evidence>
<protein>
    <submittedName>
        <fullName evidence="3">FERM domain-containing protein</fullName>
    </submittedName>
</protein>
<dbReference type="PROSITE" id="PS50057">
    <property type="entry name" value="FERM_3"/>
    <property type="match status" value="1"/>
</dbReference>
<dbReference type="InterPro" id="IPR048763">
    <property type="entry name" value="SNX17-31_FERM_F1"/>
</dbReference>
<evidence type="ECO:0000313" key="3">
    <source>
        <dbReference type="WBParaSite" id="ACAC_0000580301-mRNA-1"/>
    </source>
</evidence>
<dbReference type="STRING" id="6313.A0A0K0D6V8"/>
<name>A0A0K0D6V8_ANGCA</name>
<dbReference type="Gene3D" id="3.10.20.90">
    <property type="entry name" value="Phosphatidylinositol 3-kinase Catalytic Subunit, Chain A, domain 1"/>
    <property type="match status" value="1"/>
</dbReference>
<dbReference type="Proteomes" id="UP000035642">
    <property type="component" value="Unassembled WGS sequence"/>
</dbReference>
<dbReference type="WBParaSite" id="ACAC_0000580301-mRNA-1">
    <property type="protein sequence ID" value="ACAC_0000580301-mRNA-1"/>
    <property type="gene ID" value="ACAC_0000580301"/>
</dbReference>
<dbReference type="AlphaFoldDB" id="A0A0K0D6V8"/>
<feature type="domain" description="FERM" evidence="1">
    <location>
        <begin position="37"/>
        <end position="201"/>
    </location>
</feature>
<organism evidence="2 3">
    <name type="scientific">Angiostrongylus cantonensis</name>
    <name type="common">Rat lungworm</name>
    <dbReference type="NCBI Taxonomy" id="6313"/>
    <lineage>
        <taxon>Eukaryota</taxon>
        <taxon>Metazoa</taxon>
        <taxon>Ecdysozoa</taxon>
        <taxon>Nematoda</taxon>
        <taxon>Chromadorea</taxon>
        <taxon>Rhabditida</taxon>
        <taxon>Rhabditina</taxon>
        <taxon>Rhabditomorpha</taxon>
        <taxon>Strongyloidea</taxon>
        <taxon>Metastrongylidae</taxon>
        <taxon>Angiostrongylus</taxon>
    </lineage>
</organism>
<dbReference type="PANTHER" id="PTHR12431">
    <property type="entry name" value="SORTING NEXIN 17 AND 27"/>
    <property type="match status" value="1"/>
</dbReference>
<dbReference type="GO" id="GO:0032456">
    <property type="term" value="P:endocytic recycling"/>
    <property type="evidence" value="ECO:0007669"/>
    <property type="project" value="TreeGrafter"/>
</dbReference>
<keyword evidence="2" id="KW-1185">Reference proteome</keyword>
<sequence length="201" mass="23033">MCYFWILPEMFDKARDYCLLSIFATAVESYPETSSNISLNVFLGDGYKIGMKCALSLCTDDVMKKIAKQLQIDNSERFLQMFGLFLARPRDDSSNHVDGQFNMLVVRLLRNFESPYATLQTANRQSAIHGVCYKLVIRKMIWDPRVEQTLLGDAVFVDLLYRQAKSDLQNGFFSISSESIAEDLRILEADDDKLQVRSGHF</sequence>
<dbReference type="InterPro" id="IPR000299">
    <property type="entry name" value="FERM_domain"/>
</dbReference>
<reference evidence="2" key="1">
    <citation type="submission" date="2012-09" db="EMBL/GenBank/DDBJ databases">
        <authorList>
            <person name="Martin A.A."/>
        </authorList>
    </citation>
    <scope>NUCLEOTIDE SEQUENCE</scope>
</reference>
<dbReference type="GO" id="GO:0006886">
    <property type="term" value="P:intracellular protein transport"/>
    <property type="evidence" value="ECO:0007669"/>
    <property type="project" value="TreeGrafter"/>
</dbReference>
<evidence type="ECO:0000259" key="1">
    <source>
        <dbReference type="PROSITE" id="PS50057"/>
    </source>
</evidence>
<dbReference type="Pfam" id="PF21273">
    <property type="entry name" value="SNX17-27-31_F1_FERM"/>
    <property type="match status" value="1"/>
</dbReference>
<accession>A0A0K0D6V8</accession>
<reference evidence="3" key="2">
    <citation type="submission" date="2017-02" db="UniProtKB">
        <authorList>
            <consortium name="WormBaseParasite"/>
        </authorList>
    </citation>
    <scope>IDENTIFICATION</scope>
</reference>
<dbReference type="GO" id="GO:0005769">
    <property type="term" value="C:early endosome"/>
    <property type="evidence" value="ECO:0007669"/>
    <property type="project" value="TreeGrafter"/>
</dbReference>